<dbReference type="Proteomes" id="UP000031056">
    <property type="component" value="Unassembled WGS sequence"/>
</dbReference>
<dbReference type="UniPathway" id="UPA00143"/>
<gene>
    <name evidence="17" type="ORF">M896_040080</name>
</gene>
<dbReference type="EMBL" id="JOKQ01000004">
    <property type="protein sequence ID" value="KHN69816.1"/>
    <property type="molecule type" value="Genomic_DNA"/>
</dbReference>
<keyword evidence="5 14" id="KW-0808">Transferase</keyword>
<comment type="catalytic activity">
    <reaction evidence="1 14">
        <text>S-ubiquitinyl-[E2 ubiquitin-conjugating enzyme]-L-cysteine + [acceptor protein]-L-lysine = [E2 ubiquitin-conjugating enzyme]-L-cysteine + N(6)-ubiquitinyl-[acceptor protein]-L-lysine.</text>
        <dbReference type="EC" id="2.3.2.27"/>
    </reaction>
</comment>
<dbReference type="CDD" id="cd16499">
    <property type="entry name" value="RING-HC_Bre1-like"/>
    <property type="match status" value="1"/>
</dbReference>
<dbReference type="InterPro" id="IPR013083">
    <property type="entry name" value="Znf_RING/FYVE/PHD"/>
</dbReference>
<evidence type="ECO:0000256" key="9">
    <source>
        <dbReference type="ARBA" id="ARBA00022833"/>
    </source>
</evidence>
<evidence type="ECO:0000256" key="5">
    <source>
        <dbReference type="ARBA" id="ARBA00022679"/>
    </source>
</evidence>
<dbReference type="STRING" id="1354746.A0A0B2UFI0"/>
<keyword evidence="11 14" id="KW-0175">Coiled coil</keyword>
<evidence type="ECO:0000256" key="4">
    <source>
        <dbReference type="ARBA" id="ARBA00005555"/>
    </source>
</evidence>
<keyword evidence="10 14" id="KW-0156">Chromatin regulator</keyword>
<feature type="domain" description="RING-type" evidence="16">
    <location>
        <begin position="481"/>
        <end position="520"/>
    </location>
</feature>
<name>A0A0B2UFI0_9MICR</name>
<evidence type="ECO:0000256" key="11">
    <source>
        <dbReference type="ARBA" id="ARBA00023054"/>
    </source>
</evidence>
<dbReference type="GO" id="GO:0033503">
    <property type="term" value="C:HULC complex"/>
    <property type="evidence" value="ECO:0007669"/>
    <property type="project" value="TreeGrafter"/>
</dbReference>
<evidence type="ECO:0000256" key="2">
    <source>
        <dbReference type="ARBA" id="ARBA00004123"/>
    </source>
</evidence>
<comment type="pathway">
    <text evidence="3 14">Protein modification; protein ubiquitination.</text>
</comment>
<accession>A0A0B2UFI0</accession>
<dbReference type="PROSITE" id="PS00518">
    <property type="entry name" value="ZF_RING_1"/>
    <property type="match status" value="1"/>
</dbReference>
<protein>
    <recommendedName>
        <fullName evidence="14">E3 ubiquitin protein ligase</fullName>
        <ecNumber evidence="14">2.3.2.27</ecNumber>
    </recommendedName>
</protein>
<dbReference type="InterPro" id="IPR013956">
    <property type="entry name" value="E3_ubiquit_lig_Bre1"/>
</dbReference>
<dbReference type="FunCoup" id="A0A0B2UFI0">
    <property type="interactions" value="78"/>
</dbReference>
<dbReference type="GeneID" id="26261447"/>
<keyword evidence="8 14" id="KW-0833">Ubl conjugation pathway</keyword>
<comment type="subcellular location">
    <subcellularLocation>
        <location evidence="2 14">Nucleus</location>
    </subcellularLocation>
</comment>
<organism evidence="17 18">
    <name type="scientific">Ordospora colligata OC4</name>
    <dbReference type="NCBI Taxonomy" id="1354746"/>
    <lineage>
        <taxon>Eukaryota</taxon>
        <taxon>Fungi</taxon>
        <taxon>Fungi incertae sedis</taxon>
        <taxon>Microsporidia</taxon>
        <taxon>Ordosporidae</taxon>
        <taxon>Ordospora</taxon>
    </lineage>
</organism>
<comment type="caution">
    <text evidence="17">The sequence shown here is derived from an EMBL/GenBank/DDBJ whole genome shotgun (WGS) entry which is preliminary data.</text>
</comment>
<dbReference type="Pfam" id="PF00097">
    <property type="entry name" value="zf-C3HC4"/>
    <property type="match status" value="1"/>
</dbReference>
<dbReference type="GO" id="GO:0006325">
    <property type="term" value="P:chromatin organization"/>
    <property type="evidence" value="ECO:0007669"/>
    <property type="project" value="UniProtKB-KW"/>
</dbReference>
<dbReference type="VEuPathDB" id="MicrosporidiaDB:M896_040080"/>
<evidence type="ECO:0000256" key="8">
    <source>
        <dbReference type="ARBA" id="ARBA00022786"/>
    </source>
</evidence>
<dbReference type="AlphaFoldDB" id="A0A0B2UFI0"/>
<dbReference type="HOGENOM" id="CLU_518765_0_0_1"/>
<evidence type="ECO:0000259" key="16">
    <source>
        <dbReference type="PROSITE" id="PS50089"/>
    </source>
</evidence>
<evidence type="ECO:0000256" key="14">
    <source>
        <dbReference type="RuleBase" id="RU365038"/>
    </source>
</evidence>
<dbReference type="GO" id="GO:0008270">
    <property type="term" value="F:zinc ion binding"/>
    <property type="evidence" value="ECO:0007669"/>
    <property type="project" value="UniProtKB-KW"/>
</dbReference>
<evidence type="ECO:0000256" key="1">
    <source>
        <dbReference type="ARBA" id="ARBA00000900"/>
    </source>
</evidence>
<sequence>MDTDPVSKRAKSCNGNTASPRTLWQLQEMIDKEGIVARQKISIYVEMLGYMKMNEELESKNEELIEENANLIMQLENHKENAENACNNEEKQSVDGVSKIMMLNNEIRRLESVVCEMEKRLIKKDIDECAHASHEESKDTGSIHTKQPEEFLVSIATEDMYRCIVSECSELKSKLVDVEARYKEEIYDKELVISKLSVEFSNLSISQKETERKCATVCAENEKNKGIINASISSIRRLIDEAAILNVDIEKIERDVLSIICEVEKNRSKMQDLLVEKTAFKALAEGYEQKQEKIRIINANGENALEDEIINLLESLDKGLERNKELAKKVEQNHQRCRGLENEIGVLKITNSDLAAHNAKLEIGMNFQKINVKASRVDNDEAITKTKKLQDCIEELNRTIDEYKRRLHGLSVEKNEIERVLECVKKQSRELRNEVVRLTKANSESECETKKLHGVLKSLRSGGDDVDLLTQMERYRGLLRCTLCDSRFKNTAIIKCMHCFCEECINSRIKMRDRKCPSCNEPFNTSDVRKIYL</sequence>
<evidence type="ECO:0000313" key="18">
    <source>
        <dbReference type="Proteomes" id="UP000031056"/>
    </source>
</evidence>
<evidence type="ECO:0000313" key="17">
    <source>
        <dbReference type="EMBL" id="KHN69816.1"/>
    </source>
</evidence>
<dbReference type="SMART" id="SM00184">
    <property type="entry name" value="RING"/>
    <property type="match status" value="1"/>
</dbReference>
<dbReference type="EC" id="2.3.2.27" evidence="14"/>
<dbReference type="GO" id="GO:0061630">
    <property type="term" value="F:ubiquitin protein ligase activity"/>
    <property type="evidence" value="ECO:0007669"/>
    <property type="project" value="UniProtKB-EC"/>
</dbReference>
<dbReference type="PANTHER" id="PTHR23163">
    <property type="entry name" value="RING FINGER PROTEIN-RELATED"/>
    <property type="match status" value="1"/>
</dbReference>
<keyword evidence="6 14" id="KW-0479">Metal-binding</keyword>
<keyword evidence="18" id="KW-1185">Reference proteome</keyword>
<dbReference type="Gene3D" id="3.30.40.10">
    <property type="entry name" value="Zinc/RING finger domain, C3HC4 (zinc finger)"/>
    <property type="match status" value="1"/>
</dbReference>
<dbReference type="InterPro" id="IPR018957">
    <property type="entry name" value="Znf_C3HC4_RING-type"/>
</dbReference>
<feature type="coiled-coil region" evidence="15">
    <location>
        <begin position="47"/>
        <end position="92"/>
    </location>
</feature>
<dbReference type="GO" id="GO:0005634">
    <property type="term" value="C:nucleus"/>
    <property type="evidence" value="ECO:0007669"/>
    <property type="project" value="UniProtKB-SubCell"/>
</dbReference>
<keyword evidence="9 14" id="KW-0862">Zinc</keyword>
<dbReference type="PANTHER" id="PTHR23163:SF0">
    <property type="entry name" value="E3 UBIQUITIN-PROTEIN LIGASE BRE1"/>
    <property type="match status" value="1"/>
</dbReference>
<evidence type="ECO:0000256" key="12">
    <source>
        <dbReference type="ARBA" id="ARBA00023242"/>
    </source>
</evidence>
<dbReference type="OrthoDB" id="10266039at2759"/>
<proteinExistence type="inferred from homology"/>
<dbReference type="PROSITE" id="PS50089">
    <property type="entry name" value="ZF_RING_2"/>
    <property type="match status" value="1"/>
</dbReference>
<reference evidence="17 18" key="1">
    <citation type="journal article" date="2014" name="MBio">
        <title>The Ordospora colligata genome; evolution of extreme reduction in microsporidia and host-to-parasite horizontal gene transfer.</title>
        <authorList>
            <person name="Pombert J.-F."/>
            <person name="Haag K.L."/>
            <person name="Beidas S."/>
            <person name="Ebert D."/>
            <person name="Keeling P.J."/>
        </authorList>
    </citation>
    <scope>NUCLEOTIDE SEQUENCE [LARGE SCALE GENOMIC DNA]</scope>
    <source>
        <strain evidence="17 18">OC4</strain>
    </source>
</reference>
<evidence type="ECO:0000256" key="13">
    <source>
        <dbReference type="PROSITE-ProRule" id="PRU00175"/>
    </source>
</evidence>
<dbReference type="SUPFAM" id="SSF57850">
    <property type="entry name" value="RING/U-box"/>
    <property type="match status" value="1"/>
</dbReference>
<dbReference type="GO" id="GO:0016567">
    <property type="term" value="P:protein ubiquitination"/>
    <property type="evidence" value="ECO:0007669"/>
    <property type="project" value="UniProtKB-UniRule"/>
</dbReference>
<evidence type="ECO:0000256" key="10">
    <source>
        <dbReference type="ARBA" id="ARBA00022853"/>
    </source>
</evidence>
<comment type="similarity">
    <text evidence="4 14">Belongs to the BRE1 family.</text>
</comment>
<dbReference type="RefSeq" id="XP_014563858.1">
    <property type="nucleotide sequence ID" value="XM_014708372.1"/>
</dbReference>
<dbReference type="InterPro" id="IPR001841">
    <property type="entry name" value="Znf_RING"/>
</dbReference>
<keyword evidence="7 13" id="KW-0863">Zinc-finger</keyword>
<evidence type="ECO:0000256" key="3">
    <source>
        <dbReference type="ARBA" id="ARBA00004906"/>
    </source>
</evidence>
<feature type="coiled-coil region" evidence="15">
    <location>
        <begin position="386"/>
        <end position="448"/>
    </location>
</feature>
<evidence type="ECO:0000256" key="7">
    <source>
        <dbReference type="ARBA" id="ARBA00022771"/>
    </source>
</evidence>
<keyword evidence="12 14" id="KW-0539">Nucleus</keyword>
<evidence type="ECO:0000256" key="6">
    <source>
        <dbReference type="ARBA" id="ARBA00022723"/>
    </source>
</evidence>
<dbReference type="InParanoid" id="A0A0B2UFI0"/>
<feature type="coiled-coil region" evidence="15">
    <location>
        <begin position="313"/>
        <end position="343"/>
    </location>
</feature>
<dbReference type="InterPro" id="IPR017907">
    <property type="entry name" value="Znf_RING_CS"/>
</dbReference>
<evidence type="ECO:0000256" key="15">
    <source>
        <dbReference type="SAM" id="Coils"/>
    </source>
</evidence>